<dbReference type="PANTHER" id="PTHR32410">
    <property type="entry name" value="CYSTEINE/HISTIDINE-RICH C1 DOMAIN FAMILY PROTEIN"/>
    <property type="match status" value="1"/>
</dbReference>
<dbReference type="GO" id="GO:0008270">
    <property type="term" value="F:zinc ion binding"/>
    <property type="evidence" value="ECO:0007669"/>
    <property type="project" value="UniProtKB-KW"/>
</dbReference>
<proteinExistence type="predicted"/>
<dbReference type="SMART" id="SM00249">
    <property type="entry name" value="PHD"/>
    <property type="match status" value="5"/>
</dbReference>
<comment type="caution">
    <text evidence="6">The sequence shown here is derived from an EMBL/GenBank/DDBJ whole genome shotgun (WGS) entry which is preliminary data.</text>
</comment>
<evidence type="ECO:0000313" key="6">
    <source>
        <dbReference type="EMBL" id="KAK3026784.1"/>
    </source>
</evidence>
<evidence type="ECO:0000256" key="2">
    <source>
        <dbReference type="ARBA" id="ARBA00022737"/>
    </source>
</evidence>
<evidence type="ECO:0000256" key="4">
    <source>
        <dbReference type="ARBA" id="ARBA00022833"/>
    </source>
</evidence>
<keyword evidence="4" id="KW-0862">Zinc</keyword>
<dbReference type="InterPro" id="IPR053192">
    <property type="entry name" value="Vacuole_Formation_Reg"/>
</dbReference>
<dbReference type="PANTHER" id="PTHR32410:SF216">
    <property type="entry name" value="PHORBOL-ESTER_DAG-TYPE DOMAIN-CONTAINING PROTEIN"/>
    <property type="match status" value="1"/>
</dbReference>
<dbReference type="PROSITE" id="PS50081">
    <property type="entry name" value="ZF_DAG_PE_2"/>
    <property type="match status" value="2"/>
</dbReference>
<dbReference type="Gene3D" id="3.30.60.20">
    <property type="match status" value="1"/>
</dbReference>
<dbReference type="PROSITE" id="PS01359">
    <property type="entry name" value="ZF_PHD_1"/>
    <property type="match status" value="1"/>
</dbReference>
<dbReference type="InterPro" id="IPR002219">
    <property type="entry name" value="PKC_DAG/PE"/>
</dbReference>
<evidence type="ECO:0000259" key="5">
    <source>
        <dbReference type="PROSITE" id="PS50081"/>
    </source>
</evidence>
<evidence type="ECO:0000256" key="1">
    <source>
        <dbReference type="ARBA" id="ARBA00022723"/>
    </source>
</evidence>
<dbReference type="InterPro" id="IPR001965">
    <property type="entry name" value="Znf_PHD"/>
</dbReference>
<reference evidence="6" key="1">
    <citation type="submission" date="2022-12" db="EMBL/GenBank/DDBJ databases">
        <title>Draft genome assemblies for two species of Escallonia (Escalloniales).</title>
        <authorList>
            <person name="Chanderbali A."/>
            <person name="Dervinis C."/>
            <person name="Anghel I."/>
            <person name="Soltis D."/>
            <person name="Soltis P."/>
            <person name="Zapata F."/>
        </authorList>
    </citation>
    <scope>NUCLEOTIDE SEQUENCE</scope>
    <source>
        <strain evidence="6">UCBG64.0493</strain>
        <tissue evidence="6">Leaf</tissue>
    </source>
</reference>
<keyword evidence="2" id="KW-0677">Repeat</keyword>
<dbReference type="EMBL" id="JAVXUP010000487">
    <property type="protein sequence ID" value="KAK3026784.1"/>
    <property type="molecule type" value="Genomic_DNA"/>
</dbReference>
<dbReference type="Proteomes" id="UP001188597">
    <property type="component" value="Unassembled WGS sequence"/>
</dbReference>
<gene>
    <name evidence="6" type="ORF">RJ639_040262</name>
</gene>
<dbReference type="AlphaFoldDB" id="A0AA88WHC2"/>
<keyword evidence="7" id="KW-1185">Reference proteome</keyword>
<feature type="domain" description="Phorbol-ester/DAG-type" evidence="5">
    <location>
        <begin position="129"/>
        <end position="182"/>
    </location>
</feature>
<dbReference type="InterPro" id="IPR004146">
    <property type="entry name" value="DC1"/>
</dbReference>
<dbReference type="SMART" id="SM00109">
    <property type="entry name" value="C1"/>
    <property type="match status" value="4"/>
</dbReference>
<dbReference type="SUPFAM" id="SSF57889">
    <property type="entry name" value="Cysteine-rich domain"/>
    <property type="match status" value="9"/>
</dbReference>
<evidence type="ECO:0000256" key="3">
    <source>
        <dbReference type="ARBA" id="ARBA00022771"/>
    </source>
</evidence>
<dbReference type="Pfam" id="PF03107">
    <property type="entry name" value="C1_2"/>
    <property type="match status" value="12"/>
</dbReference>
<sequence>MELPEMLSHISYEHRVIFNKAHKDDGETKKVVCSVCLEPINPDHAFFSCTGCDELFVHKTCLYLPWQTEYPMHPHTPLTLLPDREGPHSLCLCHVCGRDSERFYSCEDCKFHVCIICIVESKIKHVSHEHLLIPSELEERDEEEVICYGCQKPIADDQVYSCSGCNFFLHKTCAALPTEVKCCPKHPEHPLTFCTRPPNSSQCNLCEGSFKGFTYYCKLCNFNACISCVMLGHIQHMSHWHPLFPMEPQVTNSEEVVCRGCKKQIANDNAFICRDCNFFLHKTCAELPDSTQHVSHKEHVLTLLPSPNFSSICDVCEKVWEAFTYHCDVCGRFRICVPCFVLGKIKHASHNHFMLPMEANKDDGKEAFCFGCRRPILDHGYSCKNCDFFLHKVCVELADEIQNVSHPQHPLTLEVGDTATFCACCGERWSRFTYDCKDCEFKLCLPCAWILSDQPREMENASLHPHPLSPFLRLYRSYSTYTCNCCGERSEPLLYRCERCEFYVCTSCALCALHPQITAQSRHGHPLTIMRRALFQCDACGIQVEDHAYVCITCRFWVHKSCIELESTFHSGHHNQHPLTLAFSLPTEYLKFDSQKCDICAKQVRPSLWVYHCAPCRFLAHLKCATSEVKSICRFSEIEEEEAYDSKVIRLPVRDECTNLVSYLLGTANRGQIQRAEEVTHSSHHHPLILCDKAITKDDKLVCSGCVQPILDSYYSCSQRCGGFSLHISCTELPDEVRHPSHPEHPLFLNSNGPHYFACKICGFGYRGFEYKCKHFCGFELDVKCALIGDAMLHESHQHPLSLKQSRPEECCNACGGCPPGFLYGCDSCGYYLDTVCATWPRTARHKYDPHPLILTYRPFDDHPDDFYCEKCQTEINPKPWLYHCRDCNQSFHPFCLIISP</sequence>
<dbReference type="InterPro" id="IPR019786">
    <property type="entry name" value="Zinc_finger_PHD-type_CS"/>
</dbReference>
<keyword evidence="3" id="KW-0863">Zinc-finger</keyword>
<keyword evidence="1" id="KW-0479">Metal-binding</keyword>
<feature type="domain" description="Phorbol-ester/DAG-type" evidence="5">
    <location>
        <begin position="351"/>
        <end position="402"/>
    </location>
</feature>
<protein>
    <recommendedName>
        <fullName evidence="5">Phorbol-ester/DAG-type domain-containing protein</fullName>
    </recommendedName>
</protein>
<dbReference type="InterPro" id="IPR046349">
    <property type="entry name" value="C1-like_sf"/>
</dbReference>
<evidence type="ECO:0000313" key="7">
    <source>
        <dbReference type="Proteomes" id="UP001188597"/>
    </source>
</evidence>
<accession>A0AA88WHC2</accession>
<organism evidence="6 7">
    <name type="scientific">Escallonia herrerae</name>
    <dbReference type="NCBI Taxonomy" id="1293975"/>
    <lineage>
        <taxon>Eukaryota</taxon>
        <taxon>Viridiplantae</taxon>
        <taxon>Streptophyta</taxon>
        <taxon>Embryophyta</taxon>
        <taxon>Tracheophyta</taxon>
        <taxon>Spermatophyta</taxon>
        <taxon>Magnoliopsida</taxon>
        <taxon>eudicotyledons</taxon>
        <taxon>Gunneridae</taxon>
        <taxon>Pentapetalae</taxon>
        <taxon>asterids</taxon>
        <taxon>campanulids</taxon>
        <taxon>Escalloniales</taxon>
        <taxon>Escalloniaceae</taxon>
        <taxon>Escallonia</taxon>
    </lineage>
</organism>
<name>A0AA88WHC2_9ASTE</name>